<evidence type="ECO:0000313" key="7">
    <source>
        <dbReference type="Proteomes" id="UP001497623"/>
    </source>
</evidence>
<dbReference type="Proteomes" id="UP001497623">
    <property type="component" value="Unassembled WGS sequence"/>
</dbReference>
<dbReference type="PANTHER" id="PTHR24201">
    <property type="entry name" value="ANK_REP_REGION DOMAIN-CONTAINING PROTEIN"/>
    <property type="match status" value="1"/>
</dbReference>
<proteinExistence type="inferred from homology"/>
<evidence type="ECO:0000256" key="2">
    <source>
        <dbReference type="ARBA" id="ARBA00022737"/>
    </source>
</evidence>
<reference evidence="6 7" key="1">
    <citation type="submission" date="2024-05" db="EMBL/GenBank/DDBJ databases">
        <authorList>
            <person name="Wallberg A."/>
        </authorList>
    </citation>
    <scope>NUCLEOTIDE SEQUENCE [LARGE SCALE GENOMIC DNA]</scope>
</reference>
<feature type="domain" description="Caspase family p20" evidence="5">
    <location>
        <begin position="218"/>
        <end position="347"/>
    </location>
</feature>
<evidence type="ECO:0000259" key="5">
    <source>
        <dbReference type="PROSITE" id="PS50208"/>
    </source>
</evidence>
<comment type="caution">
    <text evidence="6">The sequence shown here is derived from an EMBL/GenBank/DDBJ whole genome shotgun (WGS) entry which is preliminary data.</text>
</comment>
<dbReference type="InterPro" id="IPR015917">
    <property type="entry name" value="Pept_C14A"/>
</dbReference>
<dbReference type="PRINTS" id="PR00376">
    <property type="entry name" value="IL1BCENZYME"/>
</dbReference>
<dbReference type="InterPro" id="IPR036770">
    <property type="entry name" value="Ankyrin_rpt-contain_sf"/>
</dbReference>
<evidence type="ECO:0000256" key="4">
    <source>
        <dbReference type="PROSITE-ProRule" id="PRU00023"/>
    </source>
</evidence>
<dbReference type="InterPro" id="IPR002110">
    <property type="entry name" value="Ankyrin_rpt"/>
</dbReference>
<dbReference type="InterPro" id="IPR029030">
    <property type="entry name" value="Caspase-like_dom_sf"/>
</dbReference>
<protein>
    <recommendedName>
        <fullName evidence="5">Caspase family p20 domain-containing protein</fullName>
    </recommendedName>
</protein>
<gene>
    <name evidence="6" type="ORF">MNOR_LOCUS32589</name>
</gene>
<dbReference type="EMBL" id="CAXKWB010044663">
    <property type="protein sequence ID" value="CAL4161085.1"/>
    <property type="molecule type" value="Genomic_DNA"/>
</dbReference>
<dbReference type="SUPFAM" id="SSF52129">
    <property type="entry name" value="Caspase-like"/>
    <property type="match status" value="1"/>
</dbReference>
<keyword evidence="2" id="KW-0677">Repeat</keyword>
<dbReference type="InterPro" id="IPR011600">
    <property type="entry name" value="Pept_C14_caspase"/>
</dbReference>
<dbReference type="GO" id="GO:0006508">
    <property type="term" value="P:proteolysis"/>
    <property type="evidence" value="ECO:0007669"/>
    <property type="project" value="InterPro"/>
</dbReference>
<dbReference type="AlphaFoldDB" id="A0AAV2S364"/>
<dbReference type="Gene3D" id="3.40.50.1460">
    <property type="match status" value="1"/>
</dbReference>
<dbReference type="Pfam" id="PF00656">
    <property type="entry name" value="Peptidase_C14"/>
    <property type="match status" value="1"/>
</dbReference>
<accession>A0AAV2S364</accession>
<evidence type="ECO:0000256" key="3">
    <source>
        <dbReference type="ARBA" id="ARBA00023043"/>
    </source>
</evidence>
<dbReference type="InterPro" id="IPR050776">
    <property type="entry name" value="Ank_Repeat/CDKN_Inhibitor"/>
</dbReference>
<dbReference type="InterPro" id="IPR001309">
    <property type="entry name" value="Pept_C14_p20"/>
</dbReference>
<dbReference type="PROSITE" id="PS50297">
    <property type="entry name" value="ANK_REP_REGION"/>
    <property type="match status" value="1"/>
</dbReference>
<evidence type="ECO:0000313" key="6">
    <source>
        <dbReference type="EMBL" id="CAL4161085.1"/>
    </source>
</evidence>
<dbReference type="SUPFAM" id="SSF48403">
    <property type="entry name" value="Ankyrin repeat"/>
    <property type="match status" value="1"/>
</dbReference>
<dbReference type="PANTHER" id="PTHR24201:SF15">
    <property type="entry name" value="ANKYRIN REPEAT DOMAIN-CONTAINING PROTEIN 66"/>
    <property type="match status" value="1"/>
</dbReference>
<dbReference type="PROSITE" id="PS50088">
    <property type="entry name" value="ANK_REPEAT"/>
    <property type="match status" value="2"/>
</dbReference>
<name>A0AAV2S364_MEGNR</name>
<feature type="repeat" description="ANK" evidence="4">
    <location>
        <begin position="110"/>
        <end position="142"/>
    </location>
</feature>
<dbReference type="GO" id="GO:0004197">
    <property type="term" value="F:cysteine-type endopeptidase activity"/>
    <property type="evidence" value="ECO:0007669"/>
    <property type="project" value="InterPro"/>
</dbReference>
<dbReference type="PROSITE" id="PS50208">
    <property type="entry name" value="CASPASE_P20"/>
    <property type="match status" value="1"/>
</dbReference>
<sequence length="437" mass="48124">MNDLGNAVGSNDVKGVSAALRAGEDPNTCIAWDMDDMYGGQCKQVPVLSVAILNGNMNMVDLLLSYKVNIENQGDCPDTPLVLAAKVRKREKYLKRLLQAGADPMVMGKEGLYAIHWAACHGDLTGVKELHSKGCDLNVKSFVDSTPLHWAARGGAMRVAKWLVSQGANPTNKDLHSETPADYAREEGHTNIAEWLSLCSEPTIQSIQDILGSGSPGTQKKVFVFNYEHFKKTVSNSLGEEATRKGAEMDAKNLNKTFKKLGYQVGISHDLTSAETEDILNQIQNDVSLKFLLVMVLTHGRDSNTFWASDGGVLDLTMIQNKFTDTACPHLKGKPKIIFANFCRGQIREMLETDGSIILYDTPHHMVTIYACHVGFMAVRHRQAGTIFISSICKALEKFPQVTLEVFLDKLLEEMKSNSGTTPQIVNSPPSINDFKF</sequence>
<dbReference type="SMART" id="SM00248">
    <property type="entry name" value="ANK"/>
    <property type="match status" value="4"/>
</dbReference>
<keyword evidence="3 4" id="KW-0040">ANK repeat</keyword>
<keyword evidence="7" id="KW-1185">Reference proteome</keyword>
<organism evidence="6 7">
    <name type="scientific">Meganyctiphanes norvegica</name>
    <name type="common">Northern krill</name>
    <name type="synonym">Thysanopoda norvegica</name>
    <dbReference type="NCBI Taxonomy" id="48144"/>
    <lineage>
        <taxon>Eukaryota</taxon>
        <taxon>Metazoa</taxon>
        <taxon>Ecdysozoa</taxon>
        <taxon>Arthropoda</taxon>
        <taxon>Crustacea</taxon>
        <taxon>Multicrustacea</taxon>
        <taxon>Malacostraca</taxon>
        <taxon>Eumalacostraca</taxon>
        <taxon>Eucarida</taxon>
        <taxon>Euphausiacea</taxon>
        <taxon>Euphausiidae</taxon>
        <taxon>Meganyctiphanes</taxon>
    </lineage>
</organism>
<dbReference type="Gene3D" id="1.25.40.20">
    <property type="entry name" value="Ankyrin repeat-containing domain"/>
    <property type="match status" value="1"/>
</dbReference>
<feature type="repeat" description="ANK" evidence="4">
    <location>
        <begin position="143"/>
        <end position="175"/>
    </location>
</feature>
<dbReference type="Pfam" id="PF12796">
    <property type="entry name" value="Ank_2"/>
    <property type="match status" value="1"/>
</dbReference>
<dbReference type="SMART" id="SM00115">
    <property type="entry name" value="CASc"/>
    <property type="match status" value="1"/>
</dbReference>
<comment type="similarity">
    <text evidence="1">Belongs to the peptidase C14A family.</text>
</comment>
<evidence type="ECO:0000256" key="1">
    <source>
        <dbReference type="ARBA" id="ARBA00010134"/>
    </source>
</evidence>